<dbReference type="EMBL" id="QXIY01000001">
    <property type="protein sequence ID" value="RIE17680.1"/>
    <property type="molecule type" value="Genomic_DNA"/>
</dbReference>
<reference evidence="1 2" key="1">
    <citation type="submission" date="2018-09" db="EMBL/GenBank/DDBJ databases">
        <title>Discovery and Ecogenomic Context for Candidatus Cryosericales, a Global Caldiserica Order Active in Thawing Permafrost.</title>
        <authorList>
            <person name="Martinez M.A."/>
            <person name="Woodcroft B.J."/>
            <person name="Ignacio Espinoza J.C."/>
            <person name="Zayed A."/>
            <person name="Singleton C.M."/>
            <person name="Boyd J."/>
            <person name="Li Y.-F."/>
            <person name="Purvine S."/>
            <person name="Maughan H."/>
            <person name="Hodgkins S.B."/>
            <person name="Anderson D."/>
            <person name="Sederholm M."/>
            <person name="Temperton B."/>
            <person name="Saleska S.R."/>
            <person name="Tyson G.W."/>
            <person name="Rich V.I."/>
        </authorList>
    </citation>
    <scope>NUCLEOTIDE SEQUENCE [LARGE SCALE GENOMIC DNA]</scope>
    <source>
        <strain evidence="1 2">SMC1</strain>
    </source>
</reference>
<dbReference type="AlphaFoldDB" id="A0A398DRY2"/>
<evidence type="ECO:0000313" key="2">
    <source>
        <dbReference type="Proteomes" id="UP000266113"/>
    </source>
</evidence>
<protein>
    <submittedName>
        <fullName evidence="1">Uncharacterized protein</fullName>
    </submittedName>
</protein>
<organism evidence="1 2">
    <name type="scientific">Candidatus Cryosericum septentrionale</name>
    <dbReference type="NCBI Taxonomy" id="2290913"/>
    <lineage>
        <taxon>Bacteria</taxon>
        <taxon>Pseudomonadati</taxon>
        <taxon>Caldisericota/Cryosericota group</taxon>
        <taxon>Candidatus Cryosericota</taxon>
        <taxon>Candidatus Cryosericia</taxon>
        <taxon>Candidatus Cryosericales</taxon>
        <taxon>Candidatus Cryosericaceae</taxon>
        <taxon>Candidatus Cryosericum</taxon>
    </lineage>
</organism>
<evidence type="ECO:0000313" key="1">
    <source>
        <dbReference type="EMBL" id="RIE17680.1"/>
    </source>
</evidence>
<proteinExistence type="predicted"/>
<name>A0A398DRY2_9BACT</name>
<keyword evidence="2" id="KW-1185">Reference proteome</keyword>
<accession>A0A398DRY2</accession>
<gene>
    <name evidence="1" type="ORF">SMC1_00410</name>
</gene>
<comment type="caution">
    <text evidence="1">The sequence shown here is derived from an EMBL/GenBank/DDBJ whole genome shotgun (WGS) entry which is preliminary data.</text>
</comment>
<dbReference type="Proteomes" id="UP000266113">
    <property type="component" value="Unassembled WGS sequence"/>
</dbReference>
<sequence>MHDRRVLTAIILILSLLLVLPGCSPEPIPQDQLDFFRALSDAQYWTTTAVNIVISDANNKEMILLDKVQPGKEAYLSFQDFSVTKGTTERPVTAHVAVTMSDGSSPLVTTTIGATSANMATLQGALTKMESNEHRTQRLEAARLKEEAARRKEQTALLQQAVKDAKALQQKGRFRDAMARLESVRTSQVWSSQQETLYGQLIKSEVTRIVRLCRVENDEFRNLTFVYSSRDDGSKAFRFYPYLGKDSSSSWWFLSLTLYREDWLFAKQVMVKIGDTTYSTVVKESFSDDVKTDVLYGGVYECVTFRQSDAGSEALFQAIANYSGTAPLKVRVNGGQYYAEYSLNSSDVQAWRDLLFLYGHLNEYTFSN</sequence>